<organism evidence="2">
    <name type="scientific">Anguilla anguilla</name>
    <name type="common">European freshwater eel</name>
    <name type="synonym">Muraena anguilla</name>
    <dbReference type="NCBI Taxonomy" id="7936"/>
    <lineage>
        <taxon>Eukaryota</taxon>
        <taxon>Metazoa</taxon>
        <taxon>Chordata</taxon>
        <taxon>Craniata</taxon>
        <taxon>Vertebrata</taxon>
        <taxon>Euteleostomi</taxon>
        <taxon>Actinopterygii</taxon>
        <taxon>Neopterygii</taxon>
        <taxon>Teleostei</taxon>
        <taxon>Anguilliformes</taxon>
        <taxon>Anguillidae</taxon>
        <taxon>Anguilla</taxon>
    </lineage>
</organism>
<accession>A0A0E9W571</accession>
<reference evidence="2" key="2">
    <citation type="journal article" date="2015" name="Fish Shellfish Immunol.">
        <title>Early steps in the European eel (Anguilla anguilla)-Vibrio vulnificus interaction in the gills: Role of the RtxA13 toxin.</title>
        <authorList>
            <person name="Callol A."/>
            <person name="Pajuelo D."/>
            <person name="Ebbesson L."/>
            <person name="Teles M."/>
            <person name="MacKenzie S."/>
            <person name="Amaro C."/>
        </authorList>
    </citation>
    <scope>NUCLEOTIDE SEQUENCE</scope>
</reference>
<protein>
    <submittedName>
        <fullName evidence="2">Uncharacterized protein</fullName>
    </submittedName>
</protein>
<keyword evidence="1" id="KW-0732">Signal</keyword>
<sequence>MLFLCVLFMGRTLMCCKQGSPAPAVVYPVLNGHSLSGCKCGLS</sequence>
<reference evidence="2" key="1">
    <citation type="submission" date="2014-11" db="EMBL/GenBank/DDBJ databases">
        <authorList>
            <person name="Amaro Gonzalez C."/>
        </authorList>
    </citation>
    <scope>NUCLEOTIDE SEQUENCE</scope>
</reference>
<dbReference type="AlphaFoldDB" id="A0A0E9W571"/>
<name>A0A0E9W571_ANGAN</name>
<feature type="chain" id="PRO_5002434036" evidence="1">
    <location>
        <begin position="17"/>
        <end position="43"/>
    </location>
</feature>
<evidence type="ECO:0000313" key="2">
    <source>
        <dbReference type="EMBL" id="JAH84633.1"/>
    </source>
</evidence>
<dbReference type="EMBL" id="GBXM01023944">
    <property type="protein sequence ID" value="JAH84633.1"/>
    <property type="molecule type" value="Transcribed_RNA"/>
</dbReference>
<feature type="signal peptide" evidence="1">
    <location>
        <begin position="1"/>
        <end position="16"/>
    </location>
</feature>
<proteinExistence type="predicted"/>
<evidence type="ECO:0000256" key="1">
    <source>
        <dbReference type="SAM" id="SignalP"/>
    </source>
</evidence>